<dbReference type="SUPFAM" id="SSF74650">
    <property type="entry name" value="Galactose mutarotase-like"/>
    <property type="match status" value="1"/>
</dbReference>
<dbReference type="EMBL" id="CCKQ01006602">
    <property type="protein sequence ID" value="CDW77921.1"/>
    <property type="molecule type" value="Genomic_DNA"/>
</dbReference>
<reference evidence="10 11" key="1">
    <citation type="submission" date="2014-06" db="EMBL/GenBank/DDBJ databases">
        <authorList>
            <person name="Swart Estienne"/>
        </authorList>
    </citation>
    <scope>NUCLEOTIDE SEQUENCE [LARGE SCALE GENOMIC DNA]</scope>
    <source>
        <strain evidence="10 11">130c</strain>
    </source>
</reference>
<dbReference type="FunFam" id="1.20.1270.50:FF:000002">
    <property type="entry name" value="Alpha-mannosidase"/>
    <property type="match status" value="1"/>
</dbReference>
<dbReference type="OMA" id="QVMGIMQ"/>
<dbReference type="CDD" id="cd10810">
    <property type="entry name" value="GH38N_AMII_LAM_like"/>
    <property type="match status" value="1"/>
</dbReference>
<gene>
    <name evidence="10" type="primary">Contig18171.g19316</name>
    <name evidence="10" type="ORF">STYLEM_6890</name>
</gene>
<dbReference type="OrthoDB" id="441398at2759"/>
<dbReference type="InterPro" id="IPR000602">
    <property type="entry name" value="Glyco_hydro_38_N"/>
</dbReference>
<name>A0A078A7V3_STYLE</name>
<feature type="chain" id="PRO_5001729219" evidence="8">
    <location>
        <begin position="19"/>
        <end position="1054"/>
    </location>
</feature>
<comment type="similarity">
    <text evidence="2">Belongs to the glycosyl hydrolase 38 family.</text>
</comment>
<dbReference type="Gene3D" id="2.60.40.1360">
    <property type="match status" value="1"/>
</dbReference>
<proteinExistence type="inferred from homology"/>
<accession>A0A078A7V3</accession>
<evidence type="ECO:0000313" key="10">
    <source>
        <dbReference type="EMBL" id="CDW77921.1"/>
    </source>
</evidence>
<dbReference type="InterPro" id="IPR011330">
    <property type="entry name" value="Glyco_hydro/deAcase_b/a-brl"/>
</dbReference>
<evidence type="ECO:0000256" key="2">
    <source>
        <dbReference type="ARBA" id="ARBA00009792"/>
    </source>
</evidence>
<keyword evidence="8" id="KW-0732">Signal</keyword>
<dbReference type="InterPro" id="IPR027291">
    <property type="entry name" value="Glyco_hydro_38_N_sf"/>
</dbReference>
<dbReference type="InterPro" id="IPR011013">
    <property type="entry name" value="Gal_mutarotase_sf_dom"/>
</dbReference>
<sequence length="1054" mass="122134">MIKLSLLSLLLANGLVKAGPITKDMDTNHDHDAKYFEELKTKPIKTPNGGPLIVHLVPHSHDDVGWLKTVEQYFSGAHYNTQKAGVELIISTVINELIEDPVKRFSLVEMKFFTMWWKYQTDDLKNKVKQLVKEGRLEFLNAGWSMSDEACPHYEDFINNMFIGHQFLLEEFGVKPRVGWHIDPFGHSNVSPRLFADMGFDAWFFARLDYQDKDRRLADLEMEFLWRPMYNHFGKSKQILTHALYQHYSAPSGFSFDTYSGDDGIVDDPTLSSYNLDTKVQQFHDYLVHQAQHYINTGHLFVVMGDDFQYANAKMNFYSMDRLIKGFNAKFSDMQLRYSTPSEYLDAISQQNVQWPTKYDDMFPYSDDMFSFWTGYFTSRSNDKDYIRRGSHNLHASSKLYSFNAIETSVTQQRLNDMMNAQYKMMDVMGILQHHDSVTGTGKQAVADNYAWKMYKALQANNPVFSQVLSDILQGSTGVSFDDAWDWCFRENTTFVECPIGKKDPDGKVNMHIAAFNPSTDPTNYTQIAVPHGAYKVQVYDWGKKQFVDATADVICDQETFYTKDVKNCQLFVEYTIQGMTVGIVNIQYDTTVDLTVKQQNESPIQVSNLYEKITQTEFNDYDGVVFQIQKLLYSQNYKIGFDLRYWKSYQGDFKDPSGVYMFSTDFFSYDTIRYSHVQTIFYYQGKVVQQITITFNDPVTLQSGTVKLRLYRLNPVQEWNVKLDSIPNTGQGMEVTVNFKSLDIDNNKTFYTDANGLEMQKRVLNYRPSWELEVFDNITSNYYPIQTAVAIRDTQNKHQMTVMNARSQGCSVLKTGRIEIMHNRRTYYDDHRGMGEGMNEVDENGNGITTINSYYLQIFDRDHEESEQRYTQLHQDEPLQYFFNFKDLKQEILEKKQPKMSGKFLSENHLKMVGLPRTTKVELLPMSQNSLMLRLENIADKFDLGSNPTIPYVKLDDLANAIYQLSNGADVTPSQTIISETTLTGNQLYSYMQGNKIQWTGKDDNFINPPVQPLDKSSNEIALEAQRIRTYMIQYITFDQPKDNNAEPKEFLN</sequence>
<evidence type="ECO:0000256" key="6">
    <source>
        <dbReference type="ARBA" id="ARBA00023157"/>
    </source>
</evidence>
<evidence type="ECO:0000313" key="11">
    <source>
        <dbReference type="Proteomes" id="UP000039865"/>
    </source>
</evidence>
<feature type="signal peptide" evidence="8">
    <location>
        <begin position="1"/>
        <end position="18"/>
    </location>
</feature>
<dbReference type="PANTHER" id="PTHR11607:SF3">
    <property type="entry name" value="LYSOSOMAL ALPHA-MANNOSIDASE"/>
    <property type="match status" value="1"/>
</dbReference>
<dbReference type="InterPro" id="IPR015341">
    <property type="entry name" value="Glyco_hydro_38_cen"/>
</dbReference>
<evidence type="ECO:0000256" key="5">
    <source>
        <dbReference type="ARBA" id="ARBA00022833"/>
    </source>
</evidence>
<keyword evidence="4 10" id="KW-0378">Hydrolase</keyword>
<dbReference type="SMART" id="SM00872">
    <property type="entry name" value="Alpha-mann_mid"/>
    <property type="match status" value="1"/>
</dbReference>
<evidence type="ECO:0000259" key="9">
    <source>
        <dbReference type="SMART" id="SM00872"/>
    </source>
</evidence>
<keyword evidence="11" id="KW-1185">Reference proteome</keyword>
<dbReference type="InterPro" id="IPR037094">
    <property type="entry name" value="Glyco_hydro_38_cen_sf"/>
</dbReference>
<dbReference type="AlphaFoldDB" id="A0A078A7V3"/>
<dbReference type="Gene3D" id="3.20.110.10">
    <property type="entry name" value="Glycoside hydrolase 38, N terminal domain"/>
    <property type="match status" value="1"/>
</dbReference>
<keyword evidence="3" id="KW-0479">Metal-binding</keyword>
<evidence type="ECO:0000256" key="3">
    <source>
        <dbReference type="ARBA" id="ARBA00022723"/>
    </source>
</evidence>
<keyword evidence="6" id="KW-1015">Disulfide bond</keyword>
<dbReference type="Gene3D" id="2.70.98.30">
    <property type="entry name" value="Golgi alpha-mannosidase II, domain 4"/>
    <property type="match status" value="1"/>
</dbReference>
<protein>
    <submittedName>
        <fullName evidence="10">Glycosyl hydrolases family 38 protein</fullName>
    </submittedName>
</protein>
<dbReference type="GO" id="GO:0006013">
    <property type="term" value="P:mannose metabolic process"/>
    <property type="evidence" value="ECO:0007669"/>
    <property type="project" value="InterPro"/>
</dbReference>
<evidence type="ECO:0000256" key="4">
    <source>
        <dbReference type="ARBA" id="ARBA00022801"/>
    </source>
</evidence>
<dbReference type="InterPro" id="IPR011682">
    <property type="entry name" value="Glyco_hydro_38_C"/>
</dbReference>
<dbReference type="GO" id="GO:0030246">
    <property type="term" value="F:carbohydrate binding"/>
    <property type="evidence" value="ECO:0007669"/>
    <property type="project" value="InterPro"/>
</dbReference>
<dbReference type="PANTHER" id="PTHR11607">
    <property type="entry name" value="ALPHA-MANNOSIDASE"/>
    <property type="match status" value="1"/>
</dbReference>
<dbReference type="Gene3D" id="1.20.1270.50">
    <property type="entry name" value="Glycoside hydrolase family 38, central domain"/>
    <property type="match status" value="2"/>
</dbReference>
<dbReference type="Pfam" id="PF09261">
    <property type="entry name" value="Alpha-mann_mid"/>
    <property type="match status" value="1"/>
</dbReference>
<feature type="domain" description="Glycoside hydrolase family 38 central" evidence="9">
    <location>
        <begin position="371"/>
        <end position="454"/>
    </location>
</feature>
<dbReference type="GO" id="GO:0004559">
    <property type="term" value="F:alpha-mannosidase activity"/>
    <property type="evidence" value="ECO:0007669"/>
    <property type="project" value="InterPro"/>
</dbReference>
<evidence type="ECO:0000256" key="7">
    <source>
        <dbReference type="ARBA" id="ARBA00023295"/>
    </source>
</evidence>
<dbReference type="Pfam" id="PF01074">
    <property type="entry name" value="Glyco_hydro_38N"/>
    <property type="match status" value="1"/>
</dbReference>
<organism evidence="10 11">
    <name type="scientific">Stylonychia lemnae</name>
    <name type="common">Ciliate</name>
    <dbReference type="NCBI Taxonomy" id="5949"/>
    <lineage>
        <taxon>Eukaryota</taxon>
        <taxon>Sar</taxon>
        <taxon>Alveolata</taxon>
        <taxon>Ciliophora</taxon>
        <taxon>Intramacronucleata</taxon>
        <taxon>Spirotrichea</taxon>
        <taxon>Stichotrichia</taxon>
        <taxon>Sporadotrichida</taxon>
        <taxon>Oxytrichidae</taxon>
        <taxon>Stylonychinae</taxon>
        <taxon>Stylonychia</taxon>
    </lineage>
</organism>
<dbReference type="InParanoid" id="A0A078A7V3"/>
<evidence type="ECO:0000256" key="1">
    <source>
        <dbReference type="ARBA" id="ARBA00001947"/>
    </source>
</evidence>
<comment type="cofactor">
    <cofactor evidence="1">
        <name>Zn(2+)</name>
        <dbReference type="ChEBI" id="CHEBI:29105"/>
    </cofactor>
</comment>
<keyword evidence="7" id="KW-0326">Glycosidase</keyword>
<dbReference type="SUPFAM" id="SSF88713">
    <property type="entry name" value="Glycoside hydrolase/deacetylase"/>
    <property type="match status" value="1"/>
</dbReference>
<dbReference type="GO" id="GO:0046872">
    <property type="term" value="F:metal ion binding"/>
    <property type="evidence" value="ECO:0007669"/>
    <property type="project" value="UniProtKB-KW"/>
</dbReference>
<dbReference type="InterPro" id="IPR050843">
    <property type="entry name" value="Glycosyl_Hydrlase_38"/>
</dbReference>
<dbReference type="Pfam" id="PF07748">
    <property type="entry name" value="Glyco_hydro_38C"/>
    <property type="match status" value="1"/>
</dbReference>
<dbReference type="InterPro" id="IPR028995">
    <property type="entry name" value="Glyco_hydro_57/38_cen_sf"/>
</dbReference>
<dbReference type="Proteomes" id="UP000039865">
    <property type="component" value="Unassembled WGS sequence"/>
</dbReference>
<dbReference type="SUPFAM" id="SSF88688">
    <property type="entry name" value="Families 57/38 glycoside transferase middle domain"/>
    <property type="match status" value="1"/>
</dbReference>
<keyword evidence="5" id="KW-0862">Zinc</keyword>
<evidence type="ECO:0000256" key="8">
    <source>
        <dbReference type="SAM" id="SignalP"/>
    </source>
</evidence>